<reference evidence="1 2" key="1">
    <citation type="journal article" date="2022" name="Nat. Ecol. Evol.">
        <title>A masculinizing supergene underlies an exaggerated male reproductive morph in a spider.</title>
        <authorList>
            <person name="Hendrickx F."/>
            <person name="De Corte Z."/>
            <person name="Sonet G."/>
            <person name="Van Belleghem S.M."/>
            <person name="Kostlbacher S."/>
            <person name="Vangestel C."/>
        </authorList>
    </citation>
    <scope>NUCLEOTIDE SEQUENCE [LARGE SCALE GENOMIC DNA]</scope>
    <source>
        <strain evidence="1">W744_W776</strain>
    </source>
</reference>
<proteinExistence type="predicted"/>
<comment type="caution">
    <text evidence="1">The sequence shown here is derived from an EMBL/GenBank/DDBJ whole genome shotgun (WGS) entry which is preliminary data.</text>
</comment>
<dbReference type="EMBL" id="JAFNEN010000661">
    <property type="protein sequence ID" value="KAG8178868.1"/>
    <property type="molecule type" value="Genomic_DNA"/>
</dbReference>
<accession>A0AAV6U4V9</accession>
<keyword evidence="2" id="KW-1185">Reference proteome</keyword>
<evidence type="ECO:0000313" key="1">
    <source>
        <dbReference type="EMBL" id="KAG8178868.1"/>
    </source>
</evidence>
<gene>
    <name evidence="1" type="ORF">JTE90_018562</name>
</gene>
<dbReference type="AlphaFoldDB" id="A0AAV6U4V9"/>
<name>A0AAV6U4V9_9ARAC</name>
<organism evidence="1 2">
    <name type="scientific">Oedothorax gibbosus</name>
    <dbReference type="NCBI Taxonomy" id="931172"/>
    <lineage>
        <taxon>Eukaryota</taxon>
        <taxon>Metazoa</taxon>
        <taxon>Ecdysozoa</taxon>
        <taxon>Arthropoda</taxon>
        <taxon>Chelicerata</taxon>
        <taxon>Arachnida</taxon>
        <taxon>Araneae</taxon>
        <taxon>Araneomorphae</taxon>
        <taxon>Entelegynae</taxon>
        <taxon>Araneoidea</taxon>
        <taxon>Linyphiidae</taxon>
        <taxon>Erigoninae</taxon>
        <taxon>Oedothorax</taxon>
    </lineage>
</organism>
<dbReference type="Proteomes" id="UP000827092">
    <property type="component" value="Unassembled WGS sequence"/>
</dbReference>
<protein>
    <submittedName>
        <fullName evidence="1">Uncharacterized protein</fullName>
    </submittedName>
</protein>
<sequence length="71" mass="7772">MNLRRVQRDDKTLPEEAAPSAMLLCSHVCGGILRGGDSPHRCAGMFAFCFACPHRHRALCCVNTCTRGMPP</sequence>
<evidence type="ECO:0000313" key="2">
    <source>
        <dbReference type="Proteomes" id="UP000827092"/>
    </source>
</evidence>